<dbReference type="GO" id="GO:0016787">
    <property type="term" value="F:hydrolase activity"/>
    <property type="evidence" value="ECO:0007669"/>
    <property type="project" value="UniProtKB-KW"/>
</dbReference>
<keyword evidence="2" id="KW-0378">Hydrolase</keyword>
<sequence length="282" mass="31220">MPEVRSKGASIHYEEMGREEPALLLVPGWCCSRAVFGSLSTRLSPRHRVLSMDLRGHGQSDAGSRDFTSDTLVEDLLAVVEASAARQVVPVALSHAGWFAIELRRRLGQRVPGLVLLDWIVLEPPPPFLAALTGLQSESWRQSRDALFGMWLQGVDSEDIFRFVREDMGSFSGEMWQRAAREIASGYNRDGYPLRALSALTPPVPTLHVYAQPEDPAYLMAQQSFAAEHPWFHVARLNARSHFPALEVPAEVAEHIERFLALIDRSASRDTQGPSAPTEAGA</sequence>
<proteinExistence type="predicted"/>
<comment type="caution">
    <text evidence="2">The sequence shown here is derived from an EMBL/GenBank/DDBJ whole genome shotgun (WGS) entry which is preliminary data.</text>
</comment>
<dbReference type="Pfam" id="PF12697">
    <property type="entry name" value="Abhydrolase_6"/>
    <property type="match status" value="1"/>
</dbReference>
<protein>
    <submittedName>
        <fullName evidence="2">Alpha/beta hydrolase</fullName>
    </submittedName>
</protein>
<evidence type="ECO:0000259" key="1">
    <source>
        <dbReference type="Pfam" id="PF12697"/>
    </source>
</evidence>
<gene>
    <name evidence="2" type="ORF">SYV04_21105</name>
</gene>
<dbReference type="Proteomes" id="UP001291309">
    <property type="component" value="Unassembled WGS sequence"/>
</dbReference>
<accession>A0ABU5H6G1</accession>
<evidence type="ECO:0000313" key="3">
    <source>
        <dbReference type="Proteomes" id="UP001291309"/>
    </source>
</evidence>
<dbReference type="InterPro" id="IPR000073">
    <property type="entry name" value="AB_hydrolase_1"/>
</dbReference>
<name>A0ABU5H6G1_9BACT</name>
<dbReference type="SUPFAM" id="SSF53474">
    <property type="entry name" value="alpha/beta-Hydrolases"/>
    <property type="match status" value="1"/>
</dbReference>
<dbReference type="EMBL" id="JAXIVS010000007">
    <property type="protein sequence ID" value="MDY7228930.1"/>
    <property type="molecule type" value="Genomic_DNA"/>
</dbReference>
<organism evidence="2 3">
    <name type="scientific">Hyalangium rubrum</name>
    <dbReference type="NCBI Taxonomy" id="3103134"/>
    <lineage>
        <taxon>Bacteria</taxon>
        <taxon>Pseudomonadati</taxon>
        <taxon>Myxococcota</taxon>
        <taxon>Myxococcia</taxon>
        <taxon>Myxococcales</taxon>
        <taxon>Cystobacterineae</taxon>
        <taxon>Archangiaceae</taxon>
        <taxon>Hyalangium</taxon>
    </lineage>
</organism>
<feature type="domain" description="AB hydrolase-1" evidence="1">
    <location>
        <begin position="23"/>
        <end position="254"/>
    </location>
</feature>
<keyword evidence="3" id="KW-1185">Reference proteome</keyword>
<reference evidence="2 3" key="1">
    <citation type="submission" date="2023-12" db="EMBL/GenBank/DDBJ databases">
        <title>the genome sequence of Hyalangium sp. s54d21.</title>
        <authorList>
            <person name="Zhang X."/>
        </authorList>
    </citation>
    <scope>NUCLEOTIDE SEQUENCE [LARGE SCALE GENOMIC DNA]</scope>
    <source>
        <strain evidence="3">s54d21</strain>
    </source>
</reference>
<dbReference type="Gene3D" id="1.10.210.20">
    <property type="match status" value="1"/>
</dbReference>
<evidence type="ECO:0000313" key="2">
    <source>
        <dbReference type="EMBL" id="MDY7228930.1"/>
    </source>
</evidence>
<dbReference type="PANTHER" id="PTHR43798">
    <property type="entry name" value="MONOACYLGLYCEROL LIPASE"/>
    <property type="match status" value="1"/>
</dbReference>
<dbReference type="InterPro" id="IPR029058">
    <property type="entry name" value="AB_hydrolase_fold"/>
</dbReference>
<dbReference type="Gene3D" id="3.40.50.1820">
    <property type="entry name" value="alpha/beta hydrolase"/>
    <property type="match status" value="1"/>
</dbReference>
<dbReference type="InterPro" id="IPR050266">
    <property type="entry name" value="AB_hydrolase_sf"/>
</dbReference>
<dbReference type="RefSeq" id="WP_321547657.1">
    <property type="nucleotide sequence ID" value="NZ_JAXIVS010000007.1"/>
</dbReference>